<name>A0A1R2CXF6_9CILI</name>
<dbReference type="Proteomes" id="UP000187209">
    <property type="component" value="Unassembled WGS sequence"/>
</dbReference>
<evidence type="ECO:0000313" key="1">
    <source>
        <dbReference type="EMBL" id="OMJ93660.1"/>
    </source>
</evidence>
<dbReference type="AlphaFoldDB" id="A0A1R2CXF6"/>
<evidence type="ECO:0000313" key="2">
    <source>
        <dbReference type="Proteomes" id="UP000187209"/>
    </source>
</evidence>
<accession>A0A1R2CXF6</accession>
<sequence>MDVSSMTTYIDQAKKIFKPEYHDTISIWIENASKSEIKGLKLTSIVIKKQGLKKFKPIEKPLQFAVSTKSLYKFQSHYNEAFGENVTKKVYDSEVLKYVKLSSLPISRTLRPEALMFLERWIEIEPTDFYTNFMLLFLRAFYSVSHINKSVPISTTREIFSRKKLERISIYGHKTYNENSMIFKLPEIKGTKSYSVLPIKASLTKDVKSFVNRDHKDMMKWVTGVNPFKTMYQDDYYMKTQGQNIVARKKEYVSTSLKLLPDLRTL</sequence>
<dbReference type="OrthoDB" id="322431at2759"/>
<organism evidence="1 2">
    <name type="scientific">Stentor coeruleus</name>
    <dbReference type="NCBI Taxonomy" id="5963"/>
    <lineage>
        <taxon>Eukaryota</taxon>
        <taxon>Sar</taxon>
        <taxon>Alveolata</taxon>
        <taxon>Ciliophora</taxon>
        <taxon>Postciliodesmatophora</taxon>
        <taxon>Heterotrichea</taxon>
        <taxon>Heterotrichida</taxon>
        <taxon>Stentoridae</taxon>
        <taxon>Stentor</taxon>
    </lineage>
</organism>
<protein>
    <submittedName>
        <fullName evidence="1">Uncharacterized protein</fullName>
    </submittedName>
</protein>
<keyword evidence="2" id="KW-1185">Reference proteome</keyword>
<reference evidence="1 2" key="1">
    <citation type="submission" date="2016-11" db="EMBL/GenBank/DDBJ databases">
        <title>The macronuclear genome of Stentor coeruleus: a giant cell with tiny introns.</title>
        <authorList>
            <person name="Slabodnick M."/>
            <person name="Ruby J.G."/>
            <person name="Reiff S.B."/>
            <person name="Swart E.C."/>
            <person name="Gosai S."/>
            <person name="Prabakaran S."/>
            <person name="Witkowska E."/>
            <person name="Larue G.E."/>
            <person name="Fisher S."/>
            <person name="Freeman R.M."/>
            <person name="Gunawardena J."/>
            <person name="Chu W."/>
            <person name="Stover N.A."/>
            <person name="Gregory B.D."/>
            <person name="Nowacki M."/>
            <person name="Derisi J."/>
            <person name="Roy S.W."/>
            <person name="Marshall W.F."/>
            <person name="Sood P."/>
        </authorList>
    </citation>
    <scope>NUCLEOTIDE SEQUENCE [LARGE SCALE GENOMIC DNA]</scope>
    <source>
        <strain evidence="1">WM001</strain>
    </source>
</reference>
<dbReference type="EMBL" id="MPUH01000039">
    <property type="protein sequence ID" value="OMJ93660.1"/>
    <property type="molecule type" value="Genomic_DNA"/>
</dbReference>
<comment type="caution">
    <text evidence="1">The sequence shown here is derived from an EMBL/GenBank/DDBJ whole genome shotgun (WGS) entry which is preliminary data.</text>
</comment>
<proteinExistence type="predicted"/>
<gene>
    <name evidence="1" type="ORF">SteCoe_3359</name>
</gene>